<dbReference type="GO" id="GO:0015562">
    <property type="term" value="F:efflux transmembrane transporter activity"/>
    <property type="evidence" value="ECO:0007669"/>
    <property type="project" value="InterPro"/>
</dbReference>
<proteinExistence type="predicted"/>
<dbReference type="InterPro" id="IPR010131">
    <property type="entry name" value="MdtP/NodT-like"/>
</dbReference>
<evidence type="ECO:0000256" key="1">
    <source>
        <dbReference type="SAM" id="SignalP"/>
    </source>
</evidence>
<dbReference type="Proteomes" id="UP000245086">
    <property type="component" value="Unassembled WGS sequence"/>
</dbReference>
<dbReference type="OrthoDB" id="7630773at2"/>
<comment type="caution">
    <text evidence="2">The sequence shown here is derived from an EMBL/GenBank/DDBJ whole genome shotgun (WGS) entry which is preliminary data.</text>
</comment>
<dbReference type="SUPFAM" id="SSF56954">
    <property type="entry name" value="Outer membrane efflux proteins (OEP)"/>
    <property type="match status" value="1"/>
</dbReference>
<dbReference type="AlphaFoldDB" id="A0A2P2EA46"/>
<dbReference type="RefSeq" id="WP_108984783.1">
    <property type="nucleotide sequence ID" value="NZ_BFBR01000004.1"/>
</dbReference>
<feature type="signal peptide" evidence="1">
    <location>
        <begin position="1"/>
        <end position="19"/>
    </location>
</feature>
<evidence type="ECO:0008006" key="4">
    <source>
        <dbReference type="Google" id="ProtNLM"/>
    </source>
</evidence>
<gene>
    <name evidence="2" type="ORF">PbB2_01584</name>
</gene>
<evidence type="ECO:0000313" key="2">
    <source>
        <dbReference type="EMBL" id="GBF57913.1"/>
    </source>
</evidence>
<dbReference type="Gene3D" id="1.20.1600.10">
    <property type="entry name" value="Outer membrane efflux proteins (OEP)"/>
    <property type="match status" value="1"/>
</dbReference>
<keyword evidence="3" id="KW-1185">Reference proteome</keyword>
<organism evidence="2 3">
    <name type="scientific">Candidatus Phycosocius bacilliformis</name>
    <dbReference type="NCBI Taxonomy" id="1445552"/>
    <lineage>
        <taxon>Bacteria</taxon>
        <taxon>Pseudomonadati</taxon>
        <taxon>Pseudomonadota</taxon>
        <taxon>Alphaproteobacteria</taxon>
        <taxon>Caulobacterales</taxon>
        <taxon>Caulobacterales incertae sedis</taxon>
        <taxon>Candidatus Phycosocius</taxon>
    </lineage>
</organism>
<dbReference type="PROSITE" id="PS51257">
    <property type="entry name" value="PROKAR_LIPOPROTEIN"/>
    <property type="match status" value="1"/>
</dbReference>
<reference evidence="2 3" key="1">
    <citation type="journal article" date="2018" name="Genome Announc.">
        <title>Draft Genome Sequence of "Candidatus Phycosocius bacilliformis," an Alphaproteobacterial Ectosymbiont of the Hydrocarbon-Producing Green Alga Botryococcus braunii.</title>
        <authorList>
            <person name="Tanabe Y."/>
            <person name="Yamaguchi H."/>
            <person name="Watanabe M.M."/>
        </authorList>
    </citation>
    <scope>NUCLEOTIDE SEQUENCE [LARGE SCALE GENOMIC DNA]</scope>
    <source>
        <strain evidence="2 3">BOTRYCO-2</strain>
    </source>
</reference>
<dbReference type="PANTHER" id="PTHR30203">
    <property type="entry name" value="OUTER MEMBRANE CATION EFFLUX PROTEIN"/>
    <property type="match status" value="1"/>
</dbReference>
<dbReference type="PANTHER" id="PTHR30203:SF24">
    <property type="entry name" value="BLR4935 PROTEIN"/>
    <property type="match status" value="1"/>
</dbReference>
<dbReference type="EMBL" id="BFBR01000004">
    <property type="protein sequence ID" value="GBF57913.1"/>
    <property type="molecule type" value="Genomic_DNA"/>
</dbReference>
<evidence type="ECO:0000313" key="3">
    <source>
        <dbReference type="Proteomes" id="UP000245086"/>
    </source>
</evidence>
<sequence>MSNRVLLILAAGCTMIAGCANVPDESATALSERIKRDVGAAPSTVQGSTQQSRVRALLTKPLNADAAVEIALINHPRVIGAFEALGIARADYLQAVVPGFVSVHQMVLRPDHAGSAGLKWGLGLDLGRLLSLPNRRKAAAGQRAYQEAKATAEILAVAMGARLAWINLAAARQNADLMAQANDSAQASAAAAEALYAAGNIAKIERDREALFAAEAGIAHAQAQAALVPAQEALVVALGLRGEQSGLVVELERMAAPPDSPISMGDIEARVIASSTDFAMASGTLHAARADQEIGWFASLFPDLALDAERERDGGEWKQGSGLSWAAPVFDLGSGERLRRGATARRALAMAQALELELRAQARIARAQAEATRQIAITRRNTMLPLSAEVFDGAVRDFNAMEIGILELLVERRARLEAGRAAIAATADYWRAQAALDLLLAGAPAGQTTLLASDPAPSARDAKPGH</sequence>
<keyword evidence="1" id="KW-0732">Signal</keyword>
<protein>
    <recommendedName>
        <fullName evidence="4">Cobalt-zinc-cadmium resistance protein CzcC</fullName>
    </recommendedName>
</protein>
<name>A0A2P2EA46_9PROT</name>
<accession>A0A2P2EA46</accession>
<feature type="chain" id="PRO_5015188498" description="Cobalt-zinc-cadmium resistance protein CzcC" evidence="1">
    <location>
        <begin position="20"/>
        <end position="466"/>
    </location>
</feature>